<dbReference type="Ensembl" id="ENSOANT00000017820.2">
    <property type="protein sequence ID" value="ENSOANP00000017817.2"/>
    <property type="gene ID" value="ENSOANG00000011246.2"/>
</dbReference>
<dbReference type="GO" id="GO:0005615">
    <property type="term" value="C:extracellular space"/>
    <property type="evidence" value="ECO:0000318"/>
    <property type="project" value="GO_Central"/>
</dbReference>
<dbReference type="PANTHER" id="PTHR11461:SF191">
    <property type="entry name" value="PROTEIN Z-DEPENDENT PROTEASE INHIBITOR"/>
    <property type="match status" value="1"/>
</dbReference>
<accession>F7DYU6</accession>
<gene>
    <name evidence="4" type="primary">SERPINA10</name>
</gene>
<comment type="similarity">
    <text evidence="1">Belongs to the serpin family.</text>
</comment>
<dbReference type="GeneTree" id="ENSGT00940000159462"/>
<dbReference type="InterPro" id="IPR036186">
    <property type="entry name" value="Serpin_sf"/>
</dbReference>
<dbReference type="InterPro" id="IPR023796">
    <property type="entry name" value="Serpin_dom"/>
</dbReference>
<dbReference type="eggNOG" id="KOG2392">
    <property type="taxonomic scope" value="Eukaryota"/>
</dbReference>
<keyword evidence="5" id="KW-1185">Reference proteome</keyword>
<dbReference type="Bgee" id="ENSOANG00000011246">
    <property type="expression patterns" value="Expressed in liver and 3 other cell types or tissues"/>
</dbReference>
<name>F7DYU6_ORNAN</name>
<dbReference type="CTD" id="51156"/>
<proteinExistence type="inferred from homology"/>
<dbReference type="InterPro" id="IPR042185">
    <property type="entry name" value="Serpin_sf_2"/>
</dbReference>
<dbReference type="GeneID" id="114810162"/>
<feature type="signal peptide" evidence="2">
    <location>
        <begin position="1"/>
        <end position="26"/>
    </location>
</feature>
<dbReference type="InterPro" id="IPR000215">
    <property type="entry name" value="Serpin_fam"/>
</dbReference>
<dbReference type="Gene3D" id="2.30.39.10">
    <property type="entry name" value="Alpha-1-antitrypsin, domain 1"/>
    <property type="match status" value="1"/>
</dbReference>
<reference evidence="4" key="2">
    <citation type="submission" date="2025-08" db="UniProtKB">
        <authorList>
            <consortium name="Ensembl"/>
        </authorList>
    </citation>
    <scope>IDENTIFICATION</scope>
    <source>
        <strain evidence="4">Glennie</strain>
    </source>
</reference>
<organism evidence="4 5">
    <name type="scientific">Ornithorhynchus anatinus</name>
    <name type="common">Duckbill platypus</name>
    <dbReference type="NCBI Taxonomy" id="9258"/>
    <lineage>
        <taxon>Eukaryota</taxon>
        <taxon>Metazoa</taxon>
        <taxon>Chordata</taxon>
        <taxon>Craniata</taxon>
        <taxon>Vertebrata</taxon>
        <taxon>Euteleostomi</taxon>
        <taxon>Mammalia</taxon>
        <taxon>Monotremata</taxon>
        <taxon>Ornithorhynchidae</taxon>
        <taxon>Ornithorhynchus</taxon>
    </lineage>
</organism>
<evidence type="ECO:0000313" key="4">
    <source>
        <dbReference type="Ensembl" id="ENSOANP00000017817.2"/>
    </source>
</evidence>
<dbReference type="InParanoid" id="F7DYU6"/>
<reference evidence="4 5" key="1">
    <citation type="journal article" date="2008" name="Nature">
        <title>Genome analysis of the platypus reveals unique signatures of evolution.</title>
        <authorList>
            <person name="Warren W.C."/>
            <person name="Hillier L.W."/>
            <person name="Marshall Graves J.A."/>
            <person name="Birney E."/>
            <person name="Ponting C.P."/>
            <person name="Grutzner F."/>
            <person name="Belov K."/>
            <person name="Miller W."/>
            <person name="Clarke L."/>
            <person name="Chinwalla A.T."/>
            <person name="Yang S.P."/>
            <person name="Heger A."/>
            <person name="Locke D.P."/>
            <person name="Miethke P."/>
            <person name="Waters P.D."/>
            <person name="Veyrunes F."/>
            <person name="Fulton L."/>
            <person name="Fulton B."/>
            <person name="Graves T."/>
            <person name="Wallis J."/>
            <person name="Puente X.S."/>
            <person name="Lopez-Otin C."/>
            <person name="Ordonez G.R."/>
            <person name="Eichler E.E."/>
            <person name="Chen L."/>
            <person name="Cheng Z."/>
            <person name="Deakin J.E."/>
            <person name="Alsop A."/>
            <person name="Thompson K."/>
            <person name="Kirby P."/>
            <person name="Papenfuss A.T."/>
            <person name="Wakefield M.J."/>
            <person name="Olender T."/>
            <person name="Lancet D."/>
            <person name="Huttley G.A."/>
            <person name="Smit A.F."/>
            <person name="Pask A."/>
            <person name="Temple-Smith P."/>
            <person name="Batzer M.A."/>
            <person name="Walker J.A."/>
            <person name="Konkel M.K."/>
            <person name="Harris R.S."/>
            <person name="Whittington C.M."/>
            <person name="Wong E.S."/>
            <person name="Gemmell N.J."/>
            <person name="Buschiazzo E."/>
            <person name="Vargas Jentzsch I.M."/>
            <person name="Merkel A."/>
            <person name="Schmitz J."/>
            <person name="Zemann A."/>
            <person name="Churakov G."/>
            <person name="Kriegs J.O."/>
            <person name="Brosius J."/>
            <person name="Murchison E.P."/>
            <person name="Sachidanandam R."/>
            <person name="Smith C."/>
            <person name="Hannon G.J."/>
            <person name="Tsend-Ayush E."/>
            <person name="McMillan D."/>
            <person name="Attenborough R."/>
            <person name="Rens W."/>
            <person name="Ferguson-Smith M."/>
            <person name="Lefevre C.M."/>
            <person name="Sharp J.A."/>
            <person name="Nicholas K.R."/>
            <person name="Ray D.A."/>
            <person name="Kube M."/>
            <person name="Reinhardt R."/>
            <person name="Pringle T.H."/>
            <person name="Taylor J."/>
            <person name="Jones R.C."/>
            <person name="Nixon B."/>
            <person name="Dacheux J.L."/>
            <person name="Niwa H."/>
            <person name="Sekita Y."/>
            <person name="Huang X."/>
            <person name="Stark A."/>
            <person name="Kheradpour P."/>
            <person name="Kellis M."/>
            <person name="Flicek P."/>
            <person name="Chen Y."/>
            <person name="Webber C."/>
            <person name="Hardison R."/>
            <person name="Nelson J."/>
            <person name="Hallsworth-Pepin K."/>
            <person name="Delehaunty K."/>
            <person name="Markovic C."/>
            <person name="Minx P."/>
            <person name="Feng Y."/>
            <person name="Kremitzki C."/>
            <person name="Mitreva M."/>
            <person name="Glasscock J."/>
            <person name="Wylie T."/>
            <person name="Wohldmann P."/>
            <person name="Thiru P."/>
            <person name="Nhan M.N."/>
            <person name="Pohl C.S."/>
            <person name="Smith S.M."/>
            <person name="Hou S."/>
            <person name="Nefedov M."/>
            <person name="de Jong P.J."/>
            <person name="Renfree M.B."/>
            <person name="Mardis E.R."/>
            <person name="Wilson R.K."/>
        </authorList>
    </citation>
    <scope>NUCLEOTIDE SEQUENCE [LARGE SCALE GENOMIC DNA]</scope>
    <source>
        <strain evidence="4 5">Glennie</strain>
    </source>
</reference>
<dbReference type="Pfam" id="PF00079">
    <property type="entry name" value="Serpin"/>
    <property type="match status" value="1"/>
</dbReference>
<dbReference type="SMART" id="SM00093">
    <property type="entry name" value="SERPIN"/>
    <property type="match status" value="1"/>
</dbReference>
<dbReference type="OrthoDB" id="10063692at2759"/>
<dbReference type="OMA" id="METFHIN"/>
<dbReference type="RefSeq" id="XP_028916329.1">
    <property type="nucleotide sequence ID" value="XM_029060496.2"/>
</dbReference>
<evidence type="ECO:0000256" key="1">
    <source>
        <dbReference type="RuleBase" id="RU000411"/>
    </source>
</evidence>
<keyword evidence="2" id="KW-0732">Signal</keyword>
<dbReference type="FunCoup" id="F7DYU6">
    <property type="interactions" value="89"/>
</dbReference>
<dbReference type="Proteomes" id="UP000002279">
    <property type="component" value="Chromosome 1"/>
</dbReference>
<dbReference type="RefSeq" id="XP_028916322.1">
    <property type="nucleotide sequence ID" value="XM_029060489.1"/>
</dbReference>
<dbReference type="Gene3D" id="3.30.497.10">
    <property type="entry name" value="Antithrombin, subunit I, domain 2"/>
    <property type="match status" value="1"/>
</dbReference>
<evidence type="ECO:0000259" key="3">
    <source>
        <dbReference type="SMART" id="SM00093"/>
    </source>
</evidence>
<dbReference type="InterPro" id="IPR042178">
    <property type="entry name" value="Serpin_sf_1"/>
</dbReference>
<dbReference type="PANTHER" id="PTHR11461">
    <property type="entry name" value="SERINE PROTEASE INHIBITOR, SERPIN"/>
    <property type="match status" value="1"/>
</dbReference>
<feature type="domain" description="Serpin" evidence="3">
    <location>
        <begin position="67"/>
        <end position="415"/>
    </location>
</feature>
<evidence type="ECO:0000313" key="5">
    <source>
        <dbReference type="Proteomes" id="UP000002279"/>
    </source>
</evidence>
<reference evidence="4" key="3">
    <citation type="submission" date="2025-09" db="UniProtKB">
        <authorList>
            <consortium name="Ensembl"/>
        </authorList>
    </citation>
    <scope>IDENTIFICATION</scope>
    <source>
        <strain evidence="4">Glennie</strain>
    </source>
</reference>
<dbReference type="STRING" id="9258.ENSOANP00000017817"/>
<dbReference type="AlphaFoldDB" id="F7DYU6"/>
<sequence>MKMSICLPQLFLQLLPFLIPWGKTNGAQETEGPLEIHLVAGQQLEGDAPRTATLPRDLVGKNTDFGFELFRRITSRHDGNVIVSPISATYAMMALMLSARDPSSQPWGDTETSLPLRFLGQLGGILFGNHNLSLNRGSFAFVDRHLEIEETFLNLSRSYFNMKYVPVDFGDMAETRAIINRHIEKETQGKIPVLLQDIEPDVRAILADYMFFKGKWLHPFDPSDTGLEAFHPSRYSTIQVPTMSQVNDFASTYDRDLGCTVLRLPFKGKASMLVIMTDIPGEHLSIEDYFTVELVDTWLSRMEVRQMEVFLPKFKLDQQHKMHQLLKRMGIKSIFSQGADLRGFAAPKEAFKISKIVQSAAIEMDETGATAAVATVSEITAYAMPPILRVDRPFHFMIYEDVSGTLLFMGRVVDPSRL</sequence>
<dbReference type="SUPFAM" id="SSF56574">
    <property type="entry name" value="Serpins"/>
    <property type="match status" value="1"/>
</dbReference>
<protein>
    <submittedName>
        <fullName evidence="4">Serpin family A member 10</fullName>
    </submittedName>
</protein>
<feature type="chain" id="PRO_5028364876" evidence="2">
    <location>
        <begin position="27"/>
        <end position="418"/>
    </location>
</feature>
<dbReference type="KEGG" id="oaa:114810162"/>
<dbReference type="GO" id="GO:0004867">
    <property type="term" value="F:serine-type endopeptidase inhibitor activity"/>
    <property type="evidence" value="ECO:0000318"/>
    <property type="project" value="GO_Central"/>
</dbReference>
<evidence type="ECO:0000256" key="2">
    <source>
        <dbReference type="SAM" id="SignalP"/>
    </source>
</evidence>